<keyword evidence="1" id="KW-0812">Transmembrane</keyword>
<evidence type="ECO:0000313" key="3">
    <source>
        <dbReference type="Proteomes" id="UP000501726"/>
    </source>
</evidence>
<dbReference type="AlphaFoldDB" id="A0A6F8PS40"/>
<accession>A0A6F8PS40</accession>
<dbReference type="Proteomes" id="UP000501726">
    <property type="component" value="Chromosome"/>
</dbReference>
<feature type="transmembrane region" description="Helical" evidence="1">
    <location>
        <begin position="253"/>
        <end position="274"/>
    </location>
</feature>
<feature type="transmembrane region" description="Helical" evidence="1">
    <location>
        <begin position="294"/>
        <end position="314"/>
    </location>
</feature>
<reference evidence="3" key="1">
    <citation type="submission" date="2019-11" db="EMBL/GenBank/DDBJ databases">
        <title>Isolation and characterization of two novel species in the genus Thiomicrorhabdus.</title>
        <authorList>
            <person name="Mochizuki J."/>
            <person name="Kojima H."/>
            <person name="Fukui M."/>
        </authorList>
    </citation>
    <scope>NUCLEOTIDE SEQUENCE [LARGE SCALE GENOMIC DNA]</scope>
    <source>
        <strain evidence="3">aks77</strain>
    </source>
</reference>
<feature type="transmembrane region" description="Helical" evidence="1">
    <location>
        <begin position="334"/>
        <end position="361"/>
    </location>
</feature>
<dbReference type="InterPro" id="IPR059133">
    <property type="entry name" value="TsoY-like"/>
</dbReference>
<dbReference type="RefSeq" id="WP_173269553.1">
    <property type="nucleotide sequence ID" value="NZ_AP021889.1"/>
</dbReference>
<protein>
    <submittedName>
        <fullName evidence="2">Uncharacterized protein</fullName>
    </submittedName>
</protein>
<feature type="transmembrane region" description="Helical" evidence="1">
    <location>
        <begin position="216"/>
        <end position="241"/>
    </location>
</feature>
<feature type="transmembrane region" description="Helical" evidence="1">
    <location>
        <begin position="12"/>
        <end position="34"/>
    </location>
</feature>
<feature type="transmembrane region" description="Helical" evidence="1">
    <location>
        <begin position="149"/>
        <end position="169"/>
    </location>
</feature>
<dbReference type="NCBIfam" id="NF047644">
    <property type="entry name" value="TsoY_fam"/>
    <property type="match status" value="1"/>
</dbReference>
<keyword evidence="1" id="KW-0472">Membrane</keyword>
<name>A0A6F8PS40_9GAMM</name>
<feature type="transmembrane region" description="Helical" evidence="1">
    <location>
        <begin position="64"/>
        <end position="85"/>
    </location>
</feature>
<feature type="transmembrane region" description="Helical" evidence="1">
    <location>
        <begin position="367"/>
        <end position="387"/>
    </location>
</feature>
<keyword evidence="3" id="KW-1185">Reference proteome</keyword>
<evidence type="ECO:0000313" key="2">
    <source>
        <dbReference type="EMBL" id="BBP44838.1"/>
    </source>
</evidence>
<gene>
    <name evidence="2" type="ORF">THMIRHAS_02110</name>
</gene>
<dbReference type="EMBL" id="AP021889">
    <property type="protein sequence ID" value="BBP44838.1"/>
    <property type="molecule type" value="Genomic_DNA"/>
</dbReference>
<feature type="transmembrane region" description="Helical" evidence="1">
    <location>
        <begin position="189"/>
        <end position="210"/>
    </location>
</feature>
<sequence length="405" mass="44629">MQAKNPQFQILHILAALGAGGMTASFFFIVNFMTAHPGDALISWDVLQRDYIGGTNANQLLVQLYMLGATFSAILHFVLLSRWFKGFNGFRQTSAYQTLKNSNAEVQLMAIPLTLTMSMNVFFILGAMYIPGLFSSVSLFGMEAQLIDFMMVGAGIYFSGMLVLALKIFSVYWMRLVDGNLDFIQNSNLGQLLAIFAFGMIGVSLGALSLSKVPLIALFGMSMAYIVITLTILLGLIKLIIGFKSIFQEGIAPASSVTLLLPMVITAMIVVGLIRADIGTMHALDTGRDANYHLMVTTIGIGFSVLVALFALSVMRRKKYFTMLHKGELDGASFALICPGFAFEVQLVLWLNAGLVFTGFVTFDSSVYYLLWTPILIVQFVTIYYFVKLLQLNRFLKFAPSAHRA</sequence>
<keyword evidence="1" id="KW-1133">Transmembrane helix</keyword>
<feature type="transmembrane region" description="Helical" evidence="1">
    <location>
        <begin position="106"/>
        <end position="129"/>
    </location>
</feature>
<proteinExistence type="predicted"/>
<evidence type="ECO:0000256" key="1">
    <source>
        <dbReference type="SAM" id="Phobius"/>
    </source>
</evidence>
<dbReference type="KEGG" id="tse:THMIRHAS_02110"/>
<organism evidence="2 3">
    <name type="scientific">Thiosulfatimonas sediminis</name>
    <dbReference type="NCBI Taxonomy" id="2675054"/>
    <lineage>
        <taxon>Bacteria</taxon>
        <taxon>Pseudomonadati</taxon>
        <taxon>Pseudomonadota</taxon>
        <taxon>Gammaproteobacteria</taxon>
        <taxon>Thiotrichales</taxon>
        <taxon>Piscirickettsiaceae</taxon>
        <taxon>Thiosulfatimonas</taxon>
    </lineage>
</organism>